<evidence type="ECO:0000256" key="1">
    <source>
        <dbReference type="SAM" id="MobiDB-lite"/>
    </source>
</evidence>
<dbReference type="EMBL" id="RYZI01000650">
    <property type="protein sequence ID" value="RWA04015.1"/>
    <property type="molecule type" value="Genomic_DNA"/>
</dbReference>
<comment type="caution">
    <text evidence="2">The sequence shown here is derived from an EMBL/GenBank/DDBJ whole genome shotgun (WGS) entry which is preliminary data.</text>
</comment>
<reference evidence="2 3" key="1">
    <citation type="submission" date="2018-12" db="EMBL/GenBank/DDBJ databases">
        <title>Draft genome sequence of Xylaria grammica IHI A82.</title>
        <authorList>
            <person name="Buettner E."/>
            <person name="Kellner H."/>
        </authorList>
    </citation>
    <scope>NUCLEOTIDE SEQUENCE [LARGE SCALE GENOMIC DNA]</scope>
    <source>
        <strain evidence="2 3">IHI A82</strain>
    </source>
</reference>
<evidence type="ECO:0008006" key="4">
    <source>
        <dbReference type="Google" id="ProtNLM"/>
    </source>
</evidence>
<feature type="compositionally biased region" description="Polar residues" evidence="1">
    <location>
        <begin position="78"/>
        <end position="89"/>
    </location>
</feature>
<sequence>MDTSTREAALLALDDVFTVTNEFINVMQALCPTTGYHEIPITTASASTTGTSRLSASGANTAILHQAAPHCLAYPQSLPGSSHQPTTTIEGPREPDISSPIIQPFPRLDEATALLFLSCHCRLAEIYESLFQAIRRCIEGPHRTTSHPPAGIILPQLQVGGFGGVSRPALRVDFGGPRCRRLRSMDASKRGDAGRGHSDLAVANNVFEPYNAETGSSAGGGREPSR</sequence>
<protein>
    <recommendedName>
        <fullName evidence="4">Aflatoxin regulatory protein domain-containing protein</fullName>
    </recommendedName>
</protein>
<evidence type="ECO:0000313" key="3">
    <source>
        <dbReference type="Proteomes" id="UP000286045"/>
    </source>
</evidence>
<accession>A0A439CPE3</accession>
<keyword evidence="3" id="KW-1185">Reference proteome</keyword>
<evidence type="ECO:0000313" key="2">
    <source>
        <dbReference type="EMBL" id="RWA04015.1"/>
    </source>
</evidence>
<proteinExistence type="predicted"/>
<dbReference type="Proteomes" id="UP000286045">
    <property type="component" value="Unassembled WGS sequence"/>
</dbReference>
<name>A0A439CPE3_9PEZI</name>
<dbReference type="STRING" id="363999.A0A439CPE3"/>
<dbReference type="AlphaFoldDB" id="A0A439CPE3"/>
<feature type="region of interest" description="Disordered" evidence="1">
    <location>
        <begin position="77"/>
        <end position="96"/>
    </location>
</feature>
<gene>
    <name evidence="2" type="ORF">EKO27_g11091</name>
</gene>
<organism evidence="2 3">
    <name type="scientific">Xylaria grammica</name>
    <dbReference type="NCBI Taxonomy" id="363999"/>
    <lineage>
        <taxon>Eukaryota</taxon>
        <taxon>Fungi</taxon>
        <taxon>Dikarya</taxon>
        <taxon>Ascomycota</taxon>
        <taxon>Pezizomycotina</taxon>
        <taxon>Sordariomycetes</taxon>
        <taxon>Xylariomycetidae</taxon>
        <taxon>Xylariales</taxon>
        <taxon>Xylariaceae</taxon>
        <taxon>Xylaria</taxon>
    </lineage>
</organism>